<dbReference type="Proteomes" id="UP000007796">
    <property type="component" value="Unassembled WGS sequence"/>
</dbReference>
<gene>
    <name evidence="3" type="ORF">CMQ_7320</name>
</gene>
<proteinExistence type="predicted"/>
<dbReference type="GeneID" id="25980852"/>
<organism evidence="4">
    <name type="scientific">Grosmannia clavigera (strain kw1407 / UAMH 11150)</name>
    <name type="common">Blue stain fungus</name>
    <name type="synonym">Graphiocladiella clavigera</name>
    <dbReference type="NCBI Taxonomy" id="655863"/>
    <lineage>
        <taxon>Eukaryota</taxon>
        <taxon>Fungi</taxon>
        <taxon>Dikarya</taxon>
        <taxon>Ascomycota</taxon>
        <taxon>Pezizomycotina</taxon>
        <taxon>Sordariomycetes</taxon>
        <taxon>Sordariomycetidae</taxon>
        <taxon>Ophiostomatales</taxon>
        <taxon>Ophiostomataceae</taxon>
        <taxon>Leptographium</taxon>
    </lineage>
</organism>
<feature type="domain" description="DUF5672" evidence="2">
    <location>
        <begin position="144"/>
        <end position="282"/>
    </location>
</feature>
<dbReference type="RefSeq" id="XP_014169800.1">
    <property type="nucleotide sequence ID" value="XM_014314325.1"/>
</dbReference>
<keyword evidence="1" id="KW-0812">Transmembrane</keyword>
<evidence type="ECO:0000313" key="3">
    <source>
        <dbReference type="EMBL" id="EFX00318.1"/>
    </source>
</evidence>
<protein>
    <recommendedName>
        <fullName evidence="2">DUF5672 domain-containing protein</fullName>
    </recommendedName>
</protein>
<dbReference type="EMBL" id="GL629801">
    <property type="protein sequence ID" value="EFX00318.1"/>
    <property type="molecule type" value="Genomic_DNA"/>
</dbReference>
<dbReference type="InParanoid" id="F0XPS0"/>
<evidence type="ECO:0000259" key="2">
    <source>
        <dbReference type="Pfam" id="PF18922"/>
    </source>
</evidence>
<dbReference type="AlphaFoldDB" id="F0XPS0"/>
<reference evidence="3 4" key="1">
    <citation type="journal article" date="2011" name="Proc. Natl. Acad. Sci. U.S.A.">
        <title>Genome and transcriptome analyses of the mountain pine beetle-fungal symbiont Grosmannia clavigera, a lodgepole pine pathogen.</title>
        <authorList>
            <person name="DiGuistini S."/>
            <person name="Wang Y."/>
            <person name="Liao N.Y."/>
            <person name="Taylor G."/>
            <person name="Tanguay P."/>
            <person name="Feau N."/>
            <person name="Henrissat B."/>
            <person name="Chan S.K."/>
            <person name="Hesse-Orce U."/>
            <person name="Alamouti S.M."/>
            <person name="Tsui C.K.M."/>
            <person name="Docking R.T."/>
            <person name="Levasseur A."/>
            <person name="Haridas S."/>
            <person name="Robertson G."/>
            <person name="Birol I."/>
            <person name="Holt R.A."/>
            <person name="Marra M.A."/>
            <person name="Hamelin R.C."/>
            <person name="Hirst M."/>
            <person name="Jones S.J.M."/>
            <person name="Bohlmann J."/>
            <person name="Breuil C."/>
        </authorList>
    </citation>
    <scope>NUCLEOTIDE SEQUENCE [LARGE SCALE GENOMIC DNA]</scope>
    <source>
        <strain evidence="4">kw1407 / UAMH 11150</strain>
    </source>
</reference>
<accession>F0XPS0</accession>
<evidence type="ECO:0000256" key="1">
    <source>
        <dbReference type="SAM" id="Phobius"/>
    </source>
</evidence>
<evidence type="ECO:0000313" key="4">
    <source>
        <dbReference type="Proteomes" id="UP000007796"/>
    </source>
</evidence>
<name>F0XPS0_GROCL</name>
<feature type="transmembrane region" description="Helical" evidence="1">
    <location>
        <begin position="12"/>
        <end position="32"/>
    </location>
</feature>
<dbReference type="eggNOG" id="ENOG502QW4V">
    <property type="taxonomic scope" value="Eukaryota"/>
</dbReference>
<dbReference type="InterPro" id="IPR043729">
    <property type="entry name" value="DUF5672"/>
</dbReference>
<keyword evidence="1" id="KW-0472">Membrane</keyword>
<sequence>MTASNSQQGGAFGITKAKLMIVASLVFTWWFAHLLPHYQSTIREQVSAVATTVTSRLQEARQRVPAMKVDWTVPEEPRADFDASKVAMIIEPRALPHLVPLILHMISVVPPEWRFVFIGSEESVYSLNRAYAIKNQQVIGKLDLLVLPDPWTITNKEMVFRMLTDMRFYDEFLPGVEWILKYESDSILCANSPKSLNDWLEWAWAGAPKDPNDRFSGNGGLSLRKVAAIRRILGFQARYNNSEPEDEWFGRRLYVLPGEKVTSGLTALAVEGVYVEKPMGFHVANSGQNLPDAVWKDKAQRKEIFDYCPELAMIMDMKLERERCEGDDHEGNIAARSS</sequence>
<dbReference type="Pfam" id="PF18922">
    <property type="entry name" value="DUF5672"/>
    <property type="match status" value="1"/>
</dbReference>
<keyword evidence="4" id="KW-1185">Reference proteome</keyword>
<dbReference type="OrthoDB" id="10025998at2759"/>
<keyword evidence="1" id="KW-1133">Transmembrane helix</keyword>
<dbReference type="STRING" id="655863.F0XPS0"/>
<dbReference type="HOGENOM" id="CLU_048589_0_0_1"/>